<dbReference type="RefSeq" id="WP_250429596.1">
    <property type="nucleotide sequence ID" value="NZ_JALPRR010000002.1"/>
</dbReference>
<reference evidence="2" key="1">
    <citation type="journal article" date="2019" name="Int. J. Syst. Evol. Microbiol.">
        <title>The Global Catalogue of Microorganisms (GCM) 10K type strain sequencing project: providing services to taxonomists for standard genome sequencing and annotation.</title>
        <authorList>
            <consortium name="The Broad Institute Genomics Platform"/>
            <consortium name="The Broad Institute Genome Sequencing Center for Infectious Disease"/>
            <person name="Wu L."/>
            <person name="Ma J."/>
        </authorList>
    </citation>
    <scope>NUCLEOTIDE SEQUENCE [LARGE SCALE GENOMIC DNA]</scope>
    <source>
        <strain evidence="2">CGMCC 4.1782</strain>
    </source>
</reference>
<keyword evidence="2" id="KW-1185">Reference proteome</keyword>
<comment type="caution">
    <text evidence="1">The sequence shown here is derived from an EMBL/GenBank/DDBJ whole genome shotgun (WGS) entry which is preliminary data.</text>
</comment>
<protein>
    <submittedName>
        <fullName evidence="1">STAS/SEC14 domain-containing protein</fullName>
    </submittedName>
</protein>
<sequence>MNQKLTNAFGKVYLTIEIDKDNQWVHVIWEGYLTEANVKAGALALTDAVVASGLNCVLNDMQLVFGPIRSTEWAATEWAPVVAKAGLKYMAIVNAPDAIAATDVDNFHNRQTYFDSAVFTHMGEGKKWLKQHCQKSITRLKAAV</sequence>
<dbReference type="Proteomes" id="UP001597374">
    <property type="component" value="Unassembled WGS sequence"/>
</dbReference>
<evidence type="ECO:0000313" key="2">
    <source>
        <dbReference type="Proteomes" id="UP001597374"/>
    </source>
</evidence>
<proteinExistence type="predicted"/>
<accession>A0ABW5CSQ4</accession>
<name>A0ABW5CSQ4_9BACT</name>
<evidence type="ECO:0000313" key="1">
    <source>
        <dbReference type="EMBL" id="MFD2245034.1"/>
    </source>
</evidence>
<dbReference type="EMBL" id="JBHUIM010000001">
    <property type="protein sequence ID" value="MFD2245034.1"/>
    <property type="molecule type" value="Genomic_DNA"/>
</dbReference>
<organism evidence="1 2">
    <name type="scientific">Pontibacter ruber</name>
    <dbReference type="NCBI Taxonomy" id="1343895"/>
    <lineage>
        <taxon>Bacteria</taxon>
        <taxon>Pseudomonadati</taxon>
        <taxon>Bacteroidota</taxon>
        <taxon>Cytophagia</taxon>
        <taxon>Cytophagales</taxon>
        <taxon>Hymenobacteraceae</taxon>
        <taxon>Pontibacter</taxon>
    </lineage>
</organism>
<gene>
    <name evidence="1" type="ORF">ACFSKP_02140</name>
</gene>